<gene>
    <name evidence="1" type="ORF">LX64_02900</name>
</gene>
<name>A0A327QL08_9BACT</name>
<dbReference type="Proteomes" id="UP000249547">
    <property type="component" value="Unassembled WGS sequence"/>
</dbReference>
<accession>A0A327QL08</accession>
<reference evidence="1 2" key="1">
    <citation type="submission" date="2018-06" db="EMBL/GenBank/DDBJ databases">
        <title>Genomic Encyclopedia of Archaeal and Bacterial Type Strains, Phase II (KMG-II): from individual species to whole genera.</title>
        <authorList>
            <person name="Goeker M."/>
        </authorList>
    </citation>
    <scope>NUCLEOTIDE SEQUENCE [LARGE SCALE GENOMIC DNA]</scope>
    <source>
        <strain evidence="1 2">DSM 23857</strain>
    </source>
</reference>
<dbReference type="AlphaFoldDB" id="A0A327QL08"/>
<dbReference type="EMBL" id="QLLL01000005">
    <property type="protein sequence ID" value="RAJ04023.1"/>
    <property type="molecule type" value="Genomic_DNA"/>
</dbReference>
<dbReference type="OrthoDB" id="668426at2"/>
<organism evidence="1 2">
    <name type="scientific">Chitinophaga skermanii</name>
    <dbReference type="NCBI Taxonomy" id="331697"/>
    <lineage>
        <taxon>Bacteria</taxon>
        <taxon>Pseudomonadati</taxon>
        <taxon>Bacteroidota</taxon>
        <taxon>Chitinophagia</taxon>
        <taxon>Chitinophagales</taxon>
        <taxon>Chitinophagaceae</taxon>
        <taxon>Chitinophaga</taxon>
    </lineage>
</organism>
<proteinExistence type="predicted"/>
<dbReference type="RefSeq" id="WP_111598341.1">
    <property type="nucleotide sequence ID" value="NZ_QLLL01000005.1"/>
</dbReference>
<comment type="caution">
    <text evidence="1">The sequence shown here is derived from an EMBL/GenBank/DDBJ whole genome shotgun (WGS) entry which is preliminary data.</text>
</comment>
<evidence type="ECO:0000313" key="2">
    <source>
        <dbReference type="Proteomes" id="UP000249547"/>
    </source>
</evidence>
<sequence>MGKVVYFNFSEPAQASFYQTANGFVAVKPRKKAIKWQAPQYEKIRAHRQEFGRAAQSGADLRFAFQATSHLFRDASMYRRLSSQLLQIIQQDTSHVRGERTVENGDVQLLKGFELNENALFRRVCRVQPRTTLDRAKGIAKVDIPSFVPTHELRIPKHATHYKIVTTVQAVDFDKNETTSESIQTIPLVLDDTATMPYSLTVPLPKKEQRHVLVSVGIVFVEILNDKPYSVAGGRYNAMCITHVFPKVGVEATKPVPPVEAPIPLIVEVAVPTKQIKPATTLLQTSSPRPKQLRLPGRKMRGKLYKEAISYNNHGKIASHLLEEQVE</sequence>
<keyword evidence="2" id="KW-1185">Reference proteome</keyword>
<protein>
    <submittedName>
        <fullName evidence="1">Uncharacterized protein</fullName>
    </submittedName>
</protein>
<evidence type="ECO:0000313" key="1">
    <source>
        <dbReference type="EMBL" id="RAJ04023.1"/>
    </source>
</evidence>